<evidence type="ECO:0000313" key="5">
    <source>
        <dbReference type="Proteomes" id="UP000229531"/>
    </source>
</evidence>
<feature type="non-terminal residue" evidence="4">
    <location>
        <position position="1"/>
    </location>
</feature>
<evidence type="ECO:0000256" key="1">
    <source>
        <dbReference type="SAM" id="MobiDB-lite"/>
    </source>
</evidence>
<evidence type="ECO:0000256" key="2">
    <source>
        <dbReference type="SAM" id="Phobius"/>
    </source>
</evidence>
<protein>
    <recommendedName>
        <fullName evidence="3">Peptidase C39-like domain-containing protein</fullName>
    </recommendedName>
</protein>
<dbReference type="Proteomes" id="UP000229531">
    <property type="component" value="Unassembled WGS sequence"/>
</dbReference>
<feature type="compositionally biased region" description="Basic and acidic residues" evidence="1">
    <location>
        <begin position="115"/>
        <end position="124"/>
    </location>
</feature>
<keyword evidence="2" id="KW-0812">Transmembrane</keyword>
<accession>A0A2M7LI69</accession>
<evidence type="ECO:0000259" key="3">
    <source>
        <dbReference type="Pfam" id="PF13529"/>
    </source>
</evidence>
<dbReference type="InterPro" id="IPR039564">
    <property type="entry name" value="Peptidase_C39-like"/>
</dbReference>
<feature type="transmembrane region" description="Helical" evidence="2">
    <location>
        <begin position="39"/>
        <end position="59"/>
    </location>
</feature>
<dbReference type="AlphaFoldDB" id="A0A2M7LI69"/>
<organism evidence="4 5">
    <name type="scientific">Candidatus Shapirobacteria bacterium CG_4_10_14_3_um_filter_35_13</name>
    <dbReference type="NCBI Taxonomy" id="1974873"/>
    <lineage>
        <taxon>Bacteria</taxon>
        <taxon>Candidatus Shapironibacteriota</taxon>
    </lineage>
</organism>
<name>A0A2M7LI69_9BACT</name>
<sequence length="534" mass="56434">DTLAGWIHSATGINFLWGARDFIAELFGGGKFGRFMGTIGQLGMNAMIEAEVFMVVLFGPMLAMGLVAMTAVITPVVVGLAGGMMVYNLLVTQPMISSIVPPPPQGTGGTCWPKGGEEESGKINCRQEPDVPKVSAKMSKDDYADLASRWVDNQGKSHAEECYYDAVNRSLCAGIDPNYTLAIWLHESGASNYDLPTRPDIEDFGIHGSQSVPTENFDLQIKYFLTLDMGPHCPDLPYWLSVSTNFLTGGCDPDLQNDIYPITGRMYYGELQATYNLLTGSSLPATIHVPPGGSQCSGSKDGLPDNEYIRPDGVLMECDGPVDENGNFIGNPGGVDPDSSGKPGEPIPGVSCSVAEFVKSTKQCGESWSNMGLPGGSGTICSAGCGPSSVSSILRPINGGWTPNTIIFETGSPYSNMGGEGSSLGDARNSLIDHGFANKVGQVQSCSTDDVSNWIRQGQAVILLANSYTGSSGGTIGHILVAVGIDDAGVIYTKDPYYSNETPFGGSGAIAGKIKELRQCLPVDLGEPCRNKIK</sequence>
<feature type="domain" description="Peptidase C39-like" evidence="3">
    <location>
        <begin position="381"/>
        <end position="497"/>
    </location>
</feature>
<dbReference type="EMBL" id="PFJG01000067">
    <property type="protein sequence ID" value="PIX67792.1"/>
    <property type="molecule type" value="Genomic_DNA"/>
</dbReference>
<keyword evidence="2" id="KW-0472">Membrane</keyword>
<dbReference type="Pfam" id="PF13529">
    <property type="entry name" value="Peptidase_C39_2"/>
    <property type="match status" value="1"/>
</dbReference>
<evidence type="ECO:0000313" key="4">
    <source>
        <dbReference type="EMBL" id="PIX67792.1"/>
    </source>
</evidence>
<proteinExistence type="predicted"/>
<comment type="caution">
    <text evidence="4">The sequence shown here is derived from an EMBL/GenBank/DDBJ whole genome shotgun (WGS) entry which is preliminary data.</text>
</comment>
<feature type="region of interest" description="Disordered" evidence="1">
    <location>
        <begin position="102"/>
        <end position="124"/>
    </location>
</feature>
<gene>
    <name evidence="4" type="ORF">COZ41_03065</name>
</gene>
<feature type="transmembrane region" description="Helical" evidence="2">
    <location>
        <begin position="66"/>
        <end position="90"/>
    </location>
</feature>
<keyword evidence="2" id="KW-1133">Transmembrane helix</keyword>
<reference evidence="5" key="1">
    <citation type="submission" date="2017-09" db="EMBL/GenBank/DDBJ databases">
        <title>Depth-based differentiation of microbial function through sediment-hosted aquifers and enrichment of novel symbionts in the deep terrestrial subsurface.</title>
        <authorList>
            <person name="Probst A.J."/>
            <person name="Ladd B."/>
            <person name="Jarett J.K."/>
            <person name="Geller-Mcgrath D.E."/>
            <person name="Sieber C.M.K."/>
            <person name="Emerson J.B."/>
            <person name="Anantharaman K."/>
            <person name="Thomas B.C."/>
            <person name="Malmstrom R."/>
            <person name="Stieglmeier M."/>
            <person name="Klingl A."/>
            <person name="Woyke T."/>
            <person name="Ryan C.M."/>
            <person name="Banfield J.F."/>
        </authorList>
    </citation>
    <scope>NUCLEOTIDE SEQUENCE [LARGE SCALE GENOMIC DNA]</scope>
</reference>